<feature type="region of interest" description="Disordered" evidence="1">
    <location>
        <begin position="139"/>
        <end position="159"/>
    </location>
</feature>
<protein>
    <submittedName>
        <fullName evidence="2">Uncharacterized protein</fullName>
    </submittedName>
</protein>
<proteinExistence type="predicted"/>
<evidence type="ECO:0000313" key="2">
    <source>
        <dbReference type="EMBL" id="KAK0496703.1"/>
    </source>
</evidence>
<sequence length="206" mass="23626">MSQLLQCLLAKPCSPRFRRVPKFGRYTIRKFTKDVSALKQMAARDFEDLLQCALPCFEGILPPSDDRIVQDLLFILGTWHGFAKLRMHTDTSLKVFGGVTKEAGRLLRHFTNTVCKHFDTDETPTESAARVRREERDIAKAKKAGKMPSGKKKKRSKMKKKFNLSTYKLHAMGDYPWTIWQFGTTDSYSTQRVSEHSILITPLTIP</sequence>
<comment type="caution">
    <text evidence="2">The sequence shown here is derived from an EMBL/GenBank/DDBJ whole genome shotgun (WGS) entry which is preliminary data.</text>
</comment>
<gene>
    <name evidence="2" type="ORF">EDD18DRAFT_1073804</name>
</gene>
<accession>A0AA39Q860</accession>
<dbReference type="Proteomes" id="UP001175228">
    <property type="component" value="Unassembled WGS sequence"/>
</dbReference>
<evidence type="ECO:0000313" key="3">
    <source>
        <dbReference type="Proteomes" id="UP001175228"/>
    </source>
</evidence>
<dbReference type="AlphaFoldDB" id="A0AA39Q860"/>
<reference evidence="2" key="1">
    <citation type="submission" date="2023-06" db="EMBL/GenBank/DDBJ databases">
        <authorList>
            <consortium name="Lawrence Berkeley National Laboratory"/>
            <person name="Ahrendt S."/>
            <person name="Sahu N."/>
            <person name="Indic B."/>
            <person name="Wong-Bajracharya J."/>
            <person name="Merenyi Z."/>
            <person name="Ke H.-M."/>
            <person name="Monk M."/>
            <person name="Kocsube S."/>
            <person name="Drula E."/>
            <person name="Lipzen A."/>
            <person name="Balint B."/>
            <person name="Henrissat B."/>
            <person name="Andreopoulos B."/>
            <person name="Martin F.M."/>
            <person name="Harder C.B."/>
            <person name="Rigling D."/>
            <person name="Ford K.L."/>
            <person name="Foster G.D."/>
            <person name="Pangilinan J."/>
            <person name="Papanicolaou A."/>
            <person name="Barry K."/>
            <person name="LaButti K."/>
            <person name="Viragh M."/>
            <person name="Koriabine M."/>
            <person name="Yan M."/>
            <person name="Riley R."/>
            <person name="Champramary S."/>
            <person name="Plett K.L."/>
            <person name="Tsai I.J."/>
            <person name="Slot J."/>
            <person name="Sipos G."/>
            <person name="Plett J."/>
            <person name="Nagy L.G."/>
            <person name="Grigoriev I.V."/>
        </authorList>
    </citation>
    <scope>NUCLEOTIDE SEQUENCE</scope>
    <source>
        <strain evidence="2">HWK02</strain>
    </source>
</reference>
<name>A0AA39Q860_9AGAR</name>
<organism evidence="2 3">
    <name type="scientific">Armillaria luteobubalina</name>
    <dbReference type="NCBI Taxonomy" id="153913"/>
    <lineage>
        <taxon>Eukaryota</taxon>
        <taxon>Fungi</taxon>
        <taxon>Dikarya</taxon>
        <taxon>Basidiomycota</taxon>
        <taxon>Agaricomycotina</taxon>
        <taxon>Agaricomycetes</taxon>
        <taxon>Agaricomycetidae</taxon>
        <taxon>Agaricales</taxon>
        <taxon>Marasmiineae</taxon>
        <taxon>Physalacriaceae</taxon>
        <taxon>Armillaria</taxon>
    </lineage>
</organism>
<feature type="compositionally biased region" description="Basic residues" evidence="1">
    <location>
        <begin position="141"/>
        <end position="159"/>
    </location>
</feature>
<dbReference type="EMBL" id="JAUEPU010000014">
    <property type="protein sequence ID" value="KAK0496703.1"/>
    <property type="molecule type" value="Genomic_DNA"/>
</dbReference>
<evidence type="ECO:0000256" key="1">
    <source>
        <dbReference type="SAM" id="MobiDB-lite"/>
    </source>
</evidence>
<keyword evidence="3" id="KW-1185">Reference proteome</keyword>